<dbReference type="KEGG" id="cel:CELE_D2062.9"/>
<dbReference type="Proteomes" id="UP000001940">
    <property type="component" value="Chromosome II"/>
</dbReference>
<dbReference type="SMR" id="O16591"/>
<dbReference type="OMA" id="SELIFAW"/>
<feature type="transmembrane region" description="Helical" evidence="1">
    <location>
        <begin position="193"/>
        <end position="218"/>
    </location>
</feature>
<feature type="transmembrane region" description="Helical" evidence="1">
    <location>
        <begin position="95"/>
        <end position="114"/>
    </location>
</feature>
<dbReference type="EMBL" id="BX284602">
    <property type="protein sequence ID" value="CCD68442.1"/>
    <property type="molecule type" value="Genomic_DNA"/>
</dbReference>
<dbReference type="Pfam" id="PF10327">
    <property type="entry name" value="7TM_GPCR_Sri"/>
    <property type="match status" value="1"/>
</dbReference>
<evidence type="ECO:0000313" key="3">
    <source>
        <dbReference type="Proteomes" id="UP000001940"/>
    </source>
</evidence>
<keyword evidence="2" id="KW-0675">Receptor</keyword>
<keyword evidence="1" id="KW-1133">Transmembrane helix</keyword>
<proteinExistence type="predicted"/>
<accession>O16591</accession>
<dbReference type="PANTHER" id="PTHR45830:SF3">
    <property type="entry name" value="G PROTEIN-COUPLED RECEPTOR-RELATED"/>
    <property type="match status" value="1"/>
</dbReference>
<sequence length="324" mass="36942">MEDIDFSDPRWLLNYFHLIGLVSFILNSIGIYFLIFNTNRLGNFKYYLLLFQLSCVLTDIDLTILVQPIPLFPLFAGHVYGVLFTWFNMQANTSAVTVAFVAVIQLESLIVCFVKKHQGVAILLNKHILSKCVINALYVLCLIFPFFVCAGANSISLSREDALIYIKKVYPKGYLQFSNLPNFVVYMKSQNTIIFLVTLFFAASFGFLCLCFTIYDIIRMMADLKLRISKVAYEKHSEALRSVIIQFITAVLCMAGPMIQVLILVFEIPQMNFISELIFAWFATHSSINMVSLFIFFPPYRKIIAKGLKKTKVNINLPISSMGL</sequence>
<dbReference type="UCSC" id="D2062.9">
    <property type="organism name" value="c. elegans"/>
</dbReference>
<dbReference type="InParanoid" id="O16591"/>
<protein>
    <submittedName>
        <fullName evidence="2">Serpentine Receptor, class I</fullName>
    </submittedName>
</protein>
<name>O16591_CAEEL</name>
<dbReference type="FunCoup" id="O16591">
    <property type="interactions" value="7"/>
</dbReference>
<reference evidence="2 3" key="1">
    <citation type="journal article" date="1998" name="Science">
        <title>Genome sequence of the nematode C. elegans: a platform for investigating biology.</title>
        <authorList>
            <consortium name="The C. elegans sequencing consortium"/>
            <person name="Sulson J.E."/>
            <person name="Waterston R."/>
        </authorList>
    </citation>
    <scope>NUCLEOTIDE SEQUENCE [LARGE SCALE GENOMIC DNA]</scope>
    <source>
        <strain evidence="2 3">Bristol N2</strain>
    </source>
</reference>
<dbReference type="HOGENOM" id="CLU_067919_1_0_1"/>
<evidence type="ECO:0000256" key="1">
    <source>
        <dbReference type="SAM" id="Phobius"/>
    </source>
</evidence>
<dbReference type="PIR" id="T31975">
    <property type="entry name" value="T31975"/>
</dbReference>
<feature type="transmembrane region" description="Helical" evidence="1">
    <location>
        <begin position="239"/>
        <end position="266"/>
    </location>
</feature>
<keyword evidence="1" id="KW-0812">Transmembrane</keyword>
<dbReference type="PaxDb" id="6239-D2062.9"/>
<organism evidence="2 3">
    <name type="scientific">Caenorhabditis elegans</name>
    <dbReference type="NCBI Taxonomy" id="6239"/>
    <lineage>
        <taxon>Eukaryota</taxon>
        <taxon>Metazoa</taxon>
        <taxon>Ecdysozoa</taxon>
        <taxon>Nematoda</taxon>
        <taxon>Chromadorea</taxon>
        <taxon>Rhabditida</taxon>
        <taxon>Rhabditina</taxon>
        <taxon>Rhabditomorpha</taxon>
        <taxon>Rhabditoidea</taxon>
        <taxon>Rhabditidae</taxon>
        <taxon>Peloderinae</taxon>
        <taxon>Caenorhabditis</taxon>
    </lineage>
</organism>
<dbReference type="InterPro" id="IPR019429">
    <property type="entry name" value="7TM_GPCR_serpentine_rcpt_Sri"/>
</dbReference>
<dbReference type="PANTHER" id="PTHR45830">
    <property type="entry name" value="SERPENTINE RECEPTOR, CLASS I"/>
    <property type="match status" value="1"/>
</dbReference>
<dbReference type="WormBase" id="D2062.9">
    <property type="protein sequence ID" value="CE25837"/>
    <property type="gene ID" value="WBGene00005589"/>
    <property type="gene designation" value="sri-77"/>
</dbReference>
<evidence type="ECO:0000313" key="2">
    <source>
        <dbReference type="EMBL" id="CCD68442.1"/>
    </source>
</evidence>
<dbReference type="PhylomeDB" id="O16591"/>
<dbReference type="OrthoDB" id="5852718at2759"/>
<feature type="transmembrane region" description="Helical" evidence="1">
    <location>
        <begin position="12"/>
        <end position="34"/>
    </location>
</feature>
<dbReference type="RefSeq" id="NP_494304.1">
    <property type="nucleotide sequence ID" value="NM_061903.1"/>
</dbReference>
<feature type="transmembrane region" description="Helical" evidence="1">
    <location>
        <begin position="135"/>
        <end position="155"/>
    </location>
</feature>
<feature type="transmembrane region" description="Helical" evidence="1">
    <location>
        <begin position="46"/>
        <end position="64"/>
    </location>
</feature>
<keyword evidence="1" id="KW-0472">Membrane</keyword>
<dbReference type="CTD" id="191931"/>
<dbReference type="AGR" id="WB:WBGene00005589"/>
<dbReference type="AlphaFoldDB" id="O16591"/>
<dbReference type="GeneID" id="191931"/>
<evidence type="ECO:0000313" key="4">
    <source>
        <dbReference type="WormBase" id="D2062.9"/>
    </source>
</evidence>
<feature type="transmembrane region" description="Helical" evidence="1">
    <location>
        <begin position="278"/>
        <end position="300"/>
    </location>
</feature>
<gene>
    <name evidence="2 4" type="primary">sri-77</name>
    <name evidence="2" type="ORF">CELE_D2062.9</name>
    <name evidence="4" type="ORF">D2062.9</name>
</gene>
<keyword evidence="3" id="KW-1185">Reference proteome</keyword>